<gene>
    <name evidence="2" type="ORF">COB11_01640</name>
</gene>
<reference evidence="3" key="1">
    <citation type="submission" date="2017-08" db="EMBL/GenBank/DDBJ databases">
        <title>A dynamic microbial community with high functional redundancy inhabits the cold, oxic subseafloor aquifer.</title>
        <authorList>
            <person name="Tully B.J."/>
            <person name="Wheat C.G."/>
            <person name="Glazer B.T."/>
            <person name="Huber J.A."/>
        </authorList>
    </citation>
    <scope>NUCLEOTIDE SEQUENCE [LARGE SCALE GENOMIC DNA]</scope>
</reference>
<evidence type="ECO:0000259" key="1">
    <source>
        <dbReference type="Pfam" id="PF13635"/>
    </source>
</evidence>
<sequence>MLYLMTGTASYIETYIKKDLRSIANVGDLRDFQKLIQLLATNTSQILNYSTLSKHIGVDLKTVKRWISILEASYIIFLLPPFYNNLGKRIIKSPKVYFYDVGLVSHLCGISNQDIFEKGPMYGAIFENYLVAELLKKQIHRKTHKKLYYFRTSAGQEIDLIIDHKQHKDLIEIKTSETFKPLMLSSVETMLGKDDQGFLIYQGQEIPHLENVRVLNFNQFLQLSDN</sequence>
<proteinExistence type="predicted"/>
<dbReference type="Pfam" id="PF13635">
    <property type="entry name" value="DUF4143"/>
    <property type="match status" value="1"/>
</dbReference>
<dbReference type="InterPro" id="IPR025420">
    <property type="entry name" value="DUF4143"/>
</dbReference>
<feature type="domain" description="DUF4143" evidence="1">
    <location>
        <begin position="17"/>
        <end position="176"/>
    </location>
</feature>
<dbReference type="AlphaFoldDB" id="A0A2A4YLP1"/>
<dbReference type="PANTHER" id="PTHR43566">
    <property type="entry name" value="CONSERVED PROTEIN"/>
    <property type="match status" value="1"/>
</dbReference>
<protein>
    <recommendedName>
        <fullName evidence="1">DUF4143 domain-containing protein</fullName>
    </recommendedName>
</protein>
<dbReference type="EMBL" id="NVUU01000013">
    <property type="protein sequence ID" value="PCI95611.1"/>
    <property type="molecule type" value="Genomic_DNA"/>
</dbReference>
<comment type="caution">
    <text evidence="2">The sequence shown here is derived from an EMBL/GenBank/DDBJ whole genome shotgun (WGS) entry which is preliminary data.</text>
</comment>
<dbReference type="Proteomes" id="UP000217838">
    <property type="component" value="Unassembled WGS sequence"/>
</dbReference>
<dbReference type="PANTHER" id="PTHR43566:SF2">
    <property type="entry name" value="DUF4143 DOMAIN-CONTAINING PROTEIN"/>
    <property type="match status" value="1"/>
</dbReference>
<accession>A0A2A4YLP1</accession>
<evidence type="ECO:0000313" key="2">
    <source>
        <dbReference type="EMBL" id="PCI95611.1"/>
    </source>
</evidence>
<organism evidence="2 3">
    <name type="scientific">Aerophobetes bacterium</name>
    <dbReference type="NCBI Taxonomy" id="2030807"/>
    <lineage>
        <taxon>Bacteria</taxon>
        <taxon>Candidatus Aerophobota</taxon>
    </lineage>
</organism>
<name>A0A2A4YLP1_UNCAE</name>
<evidence type="ECO:0000313" key="3">
    <source>
        <dbReference type="Proteomes" id="UP000217838"/>
    </source>
</evidence>